<organism evidence="2">
    <name type="scientific">hydrothermal vent metagenome</name>
    <dbReference type="NCBI Taxonomy" id="652676"/>
    <lineage>
        <taxon>unclassified sequences</taxon>
        <taxon>metagenomes</taxon>
        <taxon>ecological metagenomes</taxon>
    </lineage>
</organism>
<feature type="transmembrane region" description="Helical" evidence="1">
    <location>
        <begin position="28"/>
        <end position="45"/>
    </location>
</feature>
<sequence>MRLILINILIGLLVAVIAQGKGYPFIPWWLKGAISGPLGLLYVIFMKRQEPPKSEEKISSACPNCGGMISLGQSLCPHCNNKIDIVDV</sequence>
<proteinExistence type="predicted"/>
<evidence type="ECO:0000313" key="2">
    <source>
        <dbReference type="EMBL" id="VAX26019.1"/>
    </source>
</evidence>
<evidence type="ECO:0008006" key="3">
    <source>
        <dbReference type="Google" id="ProtNLM"/>
    </source>
</evidence>
<keyword evidence="1" id="KW-0812">Transmembrane</keyword>
<evidence type="ECO:0000256" key="1">
    <source>
        <dbReference type="SAM" id="Phobius"/>
    </source>
</evidence>
<dbReference type="EMBL" id="UOGF01000006">
    <property type="protein sequence ID" value="VAX26019.1"/>
    <property type="molecule type" value="Genomic_DNA"/>
</dbReference>
<gene>
    <name evidence="2" type="ORF">MNBD_NITROSPIRAE01-1776</name>
</gene>
<keyword evidence="1" id="KW-1133">Transmembrane helix</keyword>
<accession>A0A3B1C763</accession>
<protein>
    <recommendedName>
        <fullName evidence="3">Zinc-ribbon domain-containing protein</fullName>
    </recommendedName>
</protein>
<keyword evidence="1" id="KW-0472">Membrane</keyword>
<name>A0A3B1C763_9ZZZZ</name>
<dbReference type="AlphaFoldDB" id="A0A3B1C763"/>
<reference evidence="2" key="1">
    <citation type="submission" date="2018-06" db="EMBL/GenBank/DDBJ databases">
        <authorList>
            <person name="Zhirakovskaya E."/>
        </authorList>
    </citation>
    <scope>NUCLEOTIDE SEQUENCE</scope>
</reference>